<sequence length="974" mass="105583">MPSSSQDKPGDKVAPRPYKCPYPLCGRAFSRLEHQTRHIRTHTGEKPFACSFPACEKRFSRSDELTRHSRIHTNQQITAHSQPSEPGGLKKGKKHVHHAVDEPRIKEGDYDQHPIFGMSDLGTDDYPQRHERSHGVRVKKKARSRANSDDEDDSYYARPTSVGSYDIPHSRRSFPSSSHHTSEEHSPSNLRPGNHHALPTPLPQPSSASSASRDARPFATLSRAAMEELVALENAEAARRVEYEARHAEALRRAEMEIRQVDALQREYDYQQQFGYTSTRASSSSLSSLRSGVNIKTSQSATTSPISTPYQGPRSLLDISDERESNMRMAAEDEPRDVEDHLYPREERSTRKLSGPAWQMTPISSDADPREQGGRLRPGMGLSFSSGHLVDLAHAAGSGPAHPHAYAKPHALYAPYKRHPYSSSSIHHPHAHHHSSSSSHLDELRQHHEYHRSSTHSIGERLDQSSATQLRHRHQHHDRQYKPIGLSHEESPSPISSDSESLMMHTSSKVRPGVSNSHRHSTDPHKYYQDGHHTAQGVIHSPTAAHPGSSTNAFITPSTSPFLGPLRTLNLHSANPSRAPSPIMLPPPSYHATSKGQPLSPISSSKDVAVKLEPGSPNRFNTAPYGSPPSSNGFRDSQRTIKRKVVNGFGEMPPPSGFGFSTGALPTPQLSSGPSSGGSSPKSVTHGVPPPLPLQTSGLGKELEKEVHSGSGTLSVVSSRPPSPHLFLGGRERDDRISPAGGSGNHHHLAHSVRMAFGMTPIHPNSSTRSTYVSSGASTTPGFAFGPGTSSDGFGFSFGRSVPASRSGSPPITLPPLKLAASATSSPTLRSLKSLMGTDEKVASTSSETNGDAERASNNSSPQRGMVGKMELSGDEEIAERDQERKNIGISALGTGGDEVAKGIAEENDAKTKDLNAVTTHETIGNVDEMEVTPTQTVEREKIELPGFSHFEAAAHMPIPSDISAAQHLHLGSQ</sequence>
<dbReference type="Gene3D" id="3.30.160.60">
    <property type="entry name" value="Classic Zinc Finger"/>
    <property type="match status" value="2"/>
</dbReference>
<feature type="region of interest" description="Disordered" evidence="10">
    <location>
        <begin position="327"/>
        <end position="382"/>
    </location>
</feature>
<dbReference type="GO" id="GO:0000433">
    <property type="term" value="P:carbon catabolite repression of transcription from RNA polymerase II promoter by glucose"/>
    <property type="evidence" value="ECO:0007669"/>
    <property type="project" value="TreeGrafter"/>
</dbReference>
<feature type="compositionally biased region" description="Low complexity" evidence="10">
    <location>
        <begin position="671"/>
        <end position="683"/>
    </location>
</feature>
<feature type="domain" description="C2H2-type" evidence="11">
    <location>
        <begin position="18"/>
        <end position="47"/>
    </location>
</feature>
<feature type="compositionally biased region" description="Basic and acidic residues" evidence="10">
    <location>
        <begin position="327"/>
        <end position="350"/>
    </location>
</feature>
<reference evidence="12" key="1">
    <citation type="submission" date="2020-11" db="EMBL/GenBank/DDBJ databases">
        <authorList>
            <consortium name="DOE Joint Genome Institute"/>
            <person name="Ahrendt S."/>
            <person name="Riley R."/>
            <person name="Andreopoulos W."/>
            <person name="Labutti K."/>
            <person name="Pangilinan J."/>
            <person name="Ruiz-Duenas F.J."/>
            <person name="Barrasa J.M."/>
            <person name="Sanchez-Garcia M."/>
            <person name="Camarero S."/>
            <person name="Miyauchi S."/>
            <person name="Serrano A."/>
            <person name="Linde D."/>
            <person name="Babiker R."/>
            <person name="Drula E."/>
            <person name="Ayuso-Fernandez I."/>
            <person name="Pacheco R."/>
            <person name="Padilla G."/>
            <person name="Ferreira P."/>
            <person name="Barriuso J."/>
            <person name="Kellner H."/>
            <person name="Castanera R."/>
            <person name="Alfaro M."/>
            <person name="Ramirez L."/>
            <person name="Pisabarro A.G."/>
            <person name="Kuo A."/>
            <person name="Tritt A."/>
            <person name="Lipzen A."/>
            <person name="He G."/>
            <person name="Yan M."/>
            <person name="Ng V."/>
            <person name="Cullen D."/>
            <person name="Martin F."/>
            <person name="Rosso M.-N."/>
            <person name="Henrissat B."/>
            <person name="Hibbett D."/>
            <person name="Martinez A.T."/>
            <person name="Grigoriev I.V."/>
        </authorList>
    </citation>
    <scope>NUCLEOTIDE SEQUENCE</scope>
    <source>
        <strain evidence="12">ATCC 90797</strain>
    </source>
</reference>
<evidence type="ECO:0000256" key="3">
    <source>
        <dbReference type="ARBA" id="ARBA00022737"/>
    </source>
</evidence>
<feature type="region of interest" description="Disordered" evidence="10">
    <location>
        <begin position="296"/>
        <end position="315"/>
    </location>
</feature>
<keyword evidence="13" id="KW-1185">Reference proteome</keyword>
<keyword evidence="6" id="KW-0805">Transcription regulation</keyword>
<dbReference type="GO" id="GO:0008270">
    <property type="term" value="F:zinc ion binding"/>
    <property type="evidence" value="ECO:0007669"/>
    <property type="project" value="UniProtKB-KW"/>
</dbReference>
<dbReference type="PROSITE" id="PS50157">
    <property type="entry name" value="ZINC_FINGER_C2H2_2"/>
    <property type="match status" value="2"/>
</dbReference>
<keyword evidence="2" id="KW-0479">Metal-binding</keyword>
<dbReference type="OrthoDB" id="654211at2759"/>
<keyword evidence="4 9" id="KW-0863">Zinc-finger</keyword>
<dbReference type="GO" id="GO:0005634">
    <property type="term" value="C:nucleus"/>
    <property type="evidence" value="ECO:0007669"/>
    <property type="project" value="UniProtKB-SubCell"/>
</dbReference>
<dbReference type="Pfam" id="PF00096">
    <property type="entry name" value="zf-C2H2"/>
    <property type="match status" value="2"/>
</dbReference>
<gene>
    <name evidence="12" type="ORF">BDN71DRAFT_1509807</name>
</gene>
<dbReference type="InterPro" id="IPR051007">
    <property type="entry name" value="creA/MIG_C2H2-ZnF"/>
</dbReference>
<feature type="region of interest" description="Disordered" evidence="10">
    <location>
        <begin position="419"/>
        <end position="530"/>
    </location>
</feature>
<evidence type="ECO:0000256" key="7">
    <source>
        <dbReference type="ARBA" id="ARBA00023163"/>
    </source>
</evidence>
<dbReference type="EMBL" id="MU154608">
    <property type="protein sequence ID" value="KAF9492006.1"/>
    <property type="molecule type" value="Genomic_DNA"/>
</dbReference>
<keyword evidence="3" id="KW-0677">Repeat</keyword>
<dbReference type="AlphaFoldDB" id="A0A9P6D492"/>
<evidence type="ECO:0000313" key="12">
    <source>
        <dbReference type="EMBL" id="KAF9492006.1"/>
    </source>
</evidence>
<evidence type="ECO:0000256" key="9">
    <source>
        <dbReference type="PROSITE-ProRule" id="PRU00042"/>
    </source>
</evidence>
<dbReference type="PANTHER" id="PTHR47428">
    <property type="entry name" value="REGULATORY PROTEIN MIG1-RELATED"/>
    <property type="match status" value="1"/>
</dbReference>
<feature type="region of interest" description="Disordered" evidence="10">
    <location>
        <begin position="832"/>
        <end position="879"/>
    </location>
</feature>
<feature type="region of interest" description="Disordered" evidence="10">
    <location>
        <begin position="71"/>
        <end position="215"/>
    </location>
</feature>
<comment type="caution">
    <text evidence="12">The sequence shown here is derived from an EMBL/GenBank/DDBJ whole genome shotgun (WGS) entry which is preliminary data.</text>
</comment>
<feature type="compositionally biased region" description="Polar residues" evidence="10">
    <location>
        <begin position="296"/>
        <end position="310"/>
    </location>
</feature>
<organism evidence="12 13">
    <name type="scientific">Pleurotus eryngii</name>
    <name type="common">Boletus of the steppes</name>
    <dbReference type="NCBI Taxonomy" id="5323"/>
    <lineage>
        <taxon>Eukaryota</taxon>
        <taxon>Fungi</taxon>
        <taxon>Dikarya</taxon>
        <taxon>Basidiomycota</taxon>
        <taxon>Agaricomycotina</taxon>
        <taxon>Agaricomycetes</taxon>
        <taxon>Agaricomycetidae</taxon>
        <taxon>Agaricales</taxon>
        <taxon>Pleurotineae</taxon>
        <taxon>Pleurotaceae</taxon>
        <taxon>Pleurotus</taxon>
    </lineage>
</organism>
<feature type="region of interest" description="Disordered" evidence="10">
    <location>
        <begin position="566"/>
        <end position="746"/>
    </location>
</feature>
<dbReference type="PROSITE" id="PS00028">
    <property type="entry name" value="ZINC_FINGER_C2H2_1"/>
    <property type="match status" value="2"/>
</dbReference>
<dbReference type="Proteomes" id="UP000807025">
    <property type="component" value="Unassembled WGS sequence"/>
</dbReference>
<feature type="compositionally biased region" description="Polar residues" evidence="10">
    <location>
        <begin position="72"/>
        <end position="84"/>
    </location>
</feature>
<feature type="compositionally biased region" description="Basic residues" evidence="10">
    <location>
        <begin position="135"/>
        <end position="144"/>
    </location>
</feature>
<accession>A0A9P6D492</accession>
<evidence type="ECO:0000256" key="8">
    <source>
        <dbReference type="ARBA" id="ARBA00023242"/>
    </source>
</evidence>
<comment type="subcellular location">
    <subcellularLocation>
        <location evidence="1">Nucleus</location>
    </subcellularLocation>
</comment>
<evidence type="ECO:0000256" key="5">
    <source>
        <dbReference type="ARBA" id="ARBA00022833"/>
    </source>
</evidence>
<feature type="compositionally biased region" description="Polar residues" evidence="10">
    <location>
        <begin position="710"/>
        <end position="720"/>
    </location>
</feature>
<dbReference type="InterPro" id="IPR013087">
    <property type="entry name" value="Znf_C2H2_type"/>
</dbReference>
<keyword evidence="8" id="KW-0539">Nucleus</keyword>
<dbReference type="InterPro" id="IPR036236">
    <property type="entry name" value="Znf_C2H2_sf"/>
</dbReference>
<dbReference type="GO" id="GO:0005737">
    <property type="term" value="C:cytoplasm"/>
    <property type="evidence" value="ECO:0007669"/>
    <property type="project" value="TreeGrafter"/>
</dbReference>
<protein>
    <recommendedName>
        <fullName evidence="11">C2H2-type domain-containing protein</fullName>
    </recommendedName>
</protein>
<evidence type="ECO:0000256" key="2">
    <source>
        <dbReference type="ARBA" id="ARBA00022723"/>
    </source>
</evidence>
<keyword evidence="7" id="KW-0804">Transcription</keyword>
<evidence type="ECO:0000259" key="11">
    <source>
        <dbReference type="PROSITE" id="PS50157"/>
    </source>
</evidence>
<feature type="compositionally biased region" description="Basic and acidic residues" evidence="10">
    <location>
        <begin position="98"/>
        <end position="112"/>
    </location>
</feature>
<dbReference type="GO" id="GO:0000978">
    <property type="term" value="F:RNA polymerase II cis-regulatory region sequence-specific DNA binding"/>
    <property type="evidence" value="ECO:0007669"/>
    <property type="project" value="TreeGrafter"/>
</dbReference>
<evidence type="ECO:0000256" key="4">
    <source>
        <dbReference type="ARBA" id="ARBA00022771"/>
    </source>
</evidence>
<dbReference type="SUPFAM" id="SSF57667">
    <property type="entry name" value="beta-beta-alpha zinc fingers"/>
    <property type="match status" value="1"/>
</dbReference>
<feature type="compositionally biased region" description="Low complexity" evidence="10">
    <location>
        <begin position="492"/>
        <end position="501"/>
    </location>
</feature>
<feature type="domain" description="C2H2-type" evidence="11">
    <location>
        <begin position="48"/>
        <end position="77"/>
    </location>
</feature>
<feature type="compositionally biased region" description="Basic residues" evidence="10">
    <location>
        <begin position="470"/>
        <end position="479"/>
    </location>
</feature>
<feature type="compositionally biased region" description="Basic and acidic residues" evidence="10">
    <location>
        <begin position="520"/>
        <end position="530"/>
    </location>
</feature>
<dbReference type="FunFam" id="3.30.160.60:FF:000018">
    <property type="entry name" value="Krueppel-like factor 15"/>
    <property type="match status" value="1"/>
</dbReference>
<evidence type="ECO:0000256" key="6">
    <source>
        <dbReference type="ARBA" id="ARBA00023015"/>
    </source>
</evidence>
<proteinExistence type="predicted"/>
<keyword evidence="5" id="KW-0862">Zinc</keyword>
<feature type="compositionally biased region" description="Polar residues" evidence="10">
    <location>
        <begin position="591"/>
        <end position="606"/>
    </location>
</feature>
<name>A0A9P6D492_PLEER</name>
<feature type="compositionally biased region" description="Polar residues" evidence="10">
    <location>
        <begin position="843"/>
        <end position="863"/>
    </location>
</feature>
<evidence type="ECO:0000313" key="13">
    <source>
        <dbReference type="Proteomes" id="UP000807025"/>
    </source>
</evidence>
<evidence type="ECO:0000256" key="1">
    <source>
        <dbReference type="ARBA" id="ARBA00004123"/>
    </source>
</evidence>
<dbReference type="GO" id="GO:0000981">
    <property type="term" value="F:DNA-binding transcription factor activity, RNA polymerase II-specific"/>
    <property type="evidence" value="ECO:0007669"/>
    <property type="project" value="UniProtKB-ARBA"/>
</dbReference>
<dbReference type="FunFam" id="3.30.160.60:FF:000125">
    <property type="entry name" value="Putative zinc finger protein 143"/>
    <property type="match status" value="1"/>
</dbReference>
<evidence type="ECO:0000256" key="10">
    <source>
        <dbReference type="SAM" id="MobiDB-lite"/>
    </source>
</evidence>
<dbReference type="PANTHER" id="PTHR47428:SF1">
    <property type="entry name" value="REGULATORY PROTEIN MIG1-RELATED"/>
    <property type="match status" value="1"/>
</dbReference>
<dbReference type="SMART" id="SM00355">
    <property type="entry name" value="ZnF_C2H2"/>
    <property type="match status" value="2"/>
</dbReference>